<dbReference type="PROSITE" id="PS51257">
    <property type="entry name" value="PROKAR_LIPOPROTEIN"/>
    <property type="match status" value="1"/>
</dbReference>
<dbReference type="AlphaFoldDB" id="A0A7Y0HS74"/>
<evidence type="ECO:0000256" key="1">
    <source>
        <dbReference type="SAM" id="SignalP"/>
    </source>
</evidence>
<proteinExistence type="predicted"/>
<dbReference type="EMBL" id="JAAIII010000006">
    <property type="protein sequence ID" value="NMM94860.1"/>
    <property type="molecule type" value="Genomic_DNA"/>
</dbReference>
<sequence>MRREMTALMVAMALLMGCAGCGGSAASGEAATFTGPYAADFQNVYESTEHALIRDIVKDSTITDAEFEEFKKQYEDCMSSHGLTWSYDVESGEQIAGNADNPNPEKSDVDAASEQCQTQTGYMDIMPLYQSVNKNPDKLSDDALTQLTIDCLVRHEYLEPGMTVPEYRNLLQDHDAYTERFGQYLDWEQNPEDYRYFYDCEADPVHAE</sequence>
<dbReference type="Proteomes" id="UP000532194">
    <property type="component" value="Unassembled WGS sequence"/>
</dbReference>
<keyword evidence="3" id="KW-1185">Reference proteome</keyword>
<gene>
    <name evidence="2" type="ORF">G1C95_2048</name>
</gene>
<accession>A0A7Y0HS74</accession>
<comment type="caution">
    <text evidence="2">The sequence shown here is derived from an EMBL/GenBank/DDBJ whole genome shotgun (WGS) entry which is preliminary data.</text>
</comment>
<organism evidence="2 3">
    <name type="scientific">Bifidobacterium oedipodis</name>
    <dbReference type="NCBI Taxonomy" id="2675322"/>
    <lineage>
        <taxon>Bacteria</taxon>
        <taxon>Bacillati</taxon>
        <taxon>Actinomycetota</taxon>
        <taxon>Actinomycetes</taxon>
        <taxon>Bifidobacteriales</taxon>
        <taxon>Bifidobacteriaceae</taxon>
        <taxon>Bifidobacterium</taxon>
    </lineage>
</organism>
<evidence type="ECO:0008006" key="4">
    <source>
        <dbReference type="Google" id="ProtNLM"/>
    </source>
</evidence>
<reference evidence="2 3" key="1">
    <citation type="submission" date="2020-02" db="EMBL/GenBank/DDBJ databases">
        <title>Characterization of phylogenetic diversity of novel bifidobacterial species isolated in Czech ZOOs.</title>
        <authorList>
            <person name="Lugli G.A."/>
            <person name="Vera N.B."/>
            <person name="Ventura M."/>
        </authorList>
    </citation>
    <scope>NUCLEOTIDE SEQUENCE [LARGE SCALE GENOMIC DNA]</scope>
    <source>
        <strain evidence="2 3">DSM 109957</strain>
    </source>
</reference>
<protein>
    <recommendedName>
        <fullName evidence="4">Lipoprotein</fullName>
    </recommendedName>
</protein>
<keyword evidence="1" id="KW-0732">Signal</keyword>
<feature type="signal peptide" evidence="1">
    <location>
        <begin position="1"/>
        <end position="25"/>
    </location>
</feature>
<name>A0A7Y0HS74_9BIFI</name>
<evidence type="ECO:0000313" key="3">
    <source>
        <dbReference type="Proteomes" id="UP000532194"/>
    </source>
</evidence>
<feature type="chain" id="PRO_5030552860" description="Lipoprotein" evidence="1">
    <location>
        <begin position="26"/>
        <end position="208"/>
    </location>
</feature>
<evidence type="ECO:0000313" key="2">
    <source>
        <dbReference type="EMBL" id="NMM94860.1"/>
    </source>
</evidence>